<feature type="domain" description="Major facilitator superfamily (MFS) profile" evidence="6">
    <location>
        <begin position="32"/>
        <end position="502"/>
    </location>
</feature>
<evidence type="ECO:0000256" key="1">
    <source>
        <dbReference type="ARBA" id="ARBA00004651"/>
    </source>
</evidence>
<feature type="transmembrane region" description="Helical" evidence="5">
    <location>
        <begin position="255"/>
        <end position="272"/>
    </location>
</feature>
<dbReference type="PRINTS" id="PR01036">
    <property type="entry name" value="TCRTETB"/>
</dbReference>
<dbReference type="Gene3D" id="1.20.1250.20">
    <property type="entry name" value="MFS general substrate transporter like domains"/>
    <property type="match status" value="1"/>
</dbReference>
<gene>
    <name evidence="7" type="ORF">GCM10017591_11240</name>
</gene>
<dbReference type="SUPFAM" id="SSF103473">
    <property type="entry name" value="MFS general substrate transporter"/>
    <property type="match status" value="1"/>
</dbReference>
<dbReference type="PANTHER" id="PTHR42718:SF39">
    <property type="entry name" value="ACTINORHODIN TRANSPORTER-RELATED"/>
    <property type="match status" value="1"/>
</dbReference>
<keyword evidence="2 5" id="KW-0812">Transmembrane</keyword>
<dbReference type="Gene3D" id="1.20.1720.10">
    <property type="entry name" value="Multidrug resistance protein D"/>
    <property type="match status" value="1"/>
</dbReference>
<feature type="transmembrane region" description="Helical" evidence="5">
    <location>
        <begin position="435"/>
        <end position="452"/>
    </location>
</feature>
<dbReference type="AlphaFoldDB" id="A0A9W6HKV9"/>
<dbReference type="InterPro" id="IPR011701">
    <property type="entry name" value="MFS"/>
</dbReference>
<feature type="transmembrane region" description="Helical" evidence="5">
    <location>
        <begin position="98"/>
        <end position="117"/>
    </location>
</feature>
<dbReference type="Proteomes" id="UP001142291">
    <property type="component" value="Unassembled WGS sequence"/>
</dbReference>
<dbReference type="PANTHER" id="PTHR42718">
    <property type="entry name" value="MAJOR FACILITATOR SUPERFAMILY MULTIDRUG TRANSPORTER MFSC"/>
    <property type="match status" value="1"/>
</dbReference>
<evidence type="ECO:0000313" key="7">
    <source>
        <dbReference type="EMBL" id="GLJ95062.1"/>
    </source>
</evidence>
<dbReference type="PROSITE" id="PS50850">
    <property type="entry name" value="MFS"/>
    <property type="match status" value="1"/>
</dbReference>
<evidence type="ECO:0000313" key="8">
    <source>
        <dbReference type="Proteomes" id="UP001142291"/>
    </source>
</evidence>
<organism evidence="7 8">
    <name type="scientific">Microbacterium dextranolyticum</name>
    <dbReference type="NCBI Taxonomy" id="36806"/>
    <lineage>
        <taxon>Bacteria</taxon>
        <taxon>Bacillati</taxon>
        <taxon>Actinomycetota</taxon>
        <taxon>Actinomycetes</taxon>
        <taxon>Micrococcales</taxon>
        <taxon>Microbacteriaceae</taxon>
        <taxon>Microbacterium</taxon>
    </lineage>
</organism>
<feature type="transmembrane region" description="Helical" evidence="5">
    <location>
        <begin position="329"/>
        <end position="348"/>
    </location>
</feature>
<protein>
    <submittedName>
        <fullName evidence="7">MFS transporter</fullName>
    </submittedName>
</protein>
<feature type="transmembrane region" description="Helical" evidence="5">
    <location>
        <begin position="472"/>
        <end position="493"/>
    </location>
</feature>
<dbReference type="Pfam" id="PF07690">
    <property type="entry name" value="MFS_1"/>
    <property type="match status" value="1"/>
</dbReference>
<keyword evidence="4 5" id="KW-0472">Membrane</keyword>
<accession>A0A9W6HKV9</accession>
<feature type="transmembrane region" description="Helical" evidence="5">
    <location>
        <begin position="300"/>
        <end position="323"/>
    </location>
</feature>
<name>A0A9W6HKV9_9MICO</name>
<dbReference type="GO" id="GO:0005886">
    <property type="term" value="C:plasma membrane"/>
    <property type="evidence" value="ECO:0007669"/>
    <property type="project" value="UniProtKB-SubCell"/>
</dbReference>
<dbReference type="InterPro" id="IPR020846">
    <property type="entry name" value="MFS_dom"/>
</dbReference>
<feature type="transmembrane region" description="Helical" evidence="5">
    <location>
        <begin position="223"/>
        <end position="243"/>
    </location>
</feature>
<feature type="transmembrane region" description="Helical" evidence="5">
    <location>
        <begin position="66"/>
        <end position="86"/>
    </location>
</feature>
<dbReference type="CDD" id="cd17321">
    <property type="entry name" value="MFS_MMR_MDR_like"/>
    <property type="match status" value="1"/>
</dbReference>
<feature type="transmembrane region" description="Helical" evidence="5">
    <location>
        <begin position="156"/>
        <end position="178"/>
    </location>
</feature>
<dbReference type="InterPro" id="IPR036259">
    <property type="entry name" value="MFS_trans_sf"/>
</dbReference>
<comment type="subcellular location">
    <subcellularLocation>
        <location evidence="1">Cell membrane</location>
        <topology evidence="1">Multi-pass membrane protein</topology>
    </subcellularLocation>
</comment>
<feature type="transmembrane region" description="Helical" evidence="5">
    <location>
        <begin position="123"/>
        <end position="144"/>
    </location>
</feature>
<dbReference type="EMBL" id="BSER01000007">
    <property type="protein sequence ID" value="GLJ95062.1"/>
    <property type="molecule type" value="Genomic_DNA"/>
</dbReference>
<evidence type="ECO:0000259" key="6">
    <source>
        <dbReference type="PROSITE" id="PS50850"/>
    </source>
</evidence>
<feature type="transmembrane region" description="Helical" evidence="5">
    <location>
        <begin position="190"/>
        <end position="211"/>
    </location>
</feature>
<feature type="transmembrane region" description="Helical" evidence="5">
    <location>
        <begin position="386"/>
        <end position="407"/>
    </location>
</feature>
<evidence type="ECO:0000256" key="3">
    <source>
        <dbReference type="ARBA" id="ARBA00022989"/>
    </source>
</evidence>
<evidence type="ECO:0000256" key="5">
    <source>
        <dbReference type="SAM" id="Phobius"/>
    </source>
</evidence>
<dbReference type="GO" id="GO:0022857">
    <property type="term" value="F:transmembrane transporter activity"/>
    <property type="evidence" value="ECO:0007669"/>
    <property type="project" value="InterPro"/>
</dbReference>
<sequence>MVPGVRAGGSLGAMTSPATASIPLDRGQRWRAFWVCVSVAALTILDLSKVNVALPSIEQALGAQSTQLQIVVSGYVLLFGLALVPFGRLGDQRSRRRLFLIGLCLFTVTSIVCATAPTTEILLAGRLVQGLAAGIQMPQVIGTIQQLFTGAERGRAFGLFGATIGVATAIGPTLGGLMIALGGPTDGWRWIFWLNVPLCLAVLAGVVWLLPATRRATPGRLQLDPVGLALFTVMIVSLMWPFLFTTGSPDDDPRRWWTLAAFGVVAAAFVWWERRYEASGRAPLVPFRLFSIASYRNGTLIAATYFTAIPALFLLTTLFLQLGVGLEPVFAGMVSIGFALASAVSAWYGGNLVTRLGRPLVVWGLGIVLTSVIVLAVVAYTVPAEIVAYAMAGVMLVAGVGAGLVVAPNQTLTLAEIPTSSGGLAGSVGQLGQRIGTAVGTAVALSLFYSAIYRDEAADEHGIDVFHDAYAYGMVSVAVFVSLAFLLGVADLVSRRRGAASRG</sequence>
<feature type="transmembrane region" description="Helical" evidence="5">
    <location>
        <begin position="360"/>
        <end position="380"/>
    </location>
</feature>
<keyword evidence="3 5" id="KW-1133">Transmembrane helix</keyword>
<reference evidence="7" key="2">
    <citation type="submission" date="2023-01" db="EMBL/GenBank/DDBJ databases">
        <authorList>
            <person name="Sun Q."/>
            <person name="Evtushenko L."/>
        </authorList>
    </citation>
    <scope>NUCLEOTIDE SEQUENCE</scope>
    <source>
        <strain evidence="7">VKM Ac-1940</strain>
    </source>
</reference>
<reference evidence="7" key="1">
    <citation type="journal article" date="2014" name="Int. J. Syst. Evol. Microbiol.">
        <title>Complete genome sequence of Corynebacterium casei LMG S-19264T (=DSM 44701T), isolated from a smear-ripened cheese.</title>
        <authorList>
            <consortium name="US DOE Joint Genome Institute (JGI-PGF)"/>
            <person name="Walter F."/>
            <person name="Albersmeier A."/>
            <person name="Kalinowski J."/>
            <person name="Ruckert C."/>
        </authorList>
    </citation>
    <scope>NUCLEOTIDE SEQUENCE</scope>
    <source>
        <strain evidence="7">VKM Ac-1940</strain>
    </source>
</reference>
<proteinExistence type="predicted"/>
<evidence type="ECO:0000256" key="4">
    <source>
        <dbReference type="ARBA" id="ARBA00023136"/>
    </source>
</evidence>
<evidence type="ECO:0000256" key="2">
    <source>
        <dbReference type="ARBA" id="ARBA00022692"/>
    </source>
</evidence>
<comment type="caution">
    <text evidence="7">The sequence shown here is derived from an EMBL/GenBank/DDBJ whole genome shotgun (WGS) entry which is preliminary data.</text>
</comment>
<keyword evidence="8" id="KW-1185">Reference proteome</keyword>